<proteinExistence type="predicted"/>
<name>A0ACC1SHK9_9APHY</name>
<dbReference type="Proteomes" id="UP001148662">
    <property type="component" value="Unassembled WGS sequence"/>
</dbReference>
<keyword evidence="2" id="KW-1185">Reference proteome</keyword>
<dbReference type="EMBL" id="JANHOG010001274">
    <property type="protein sequence ID" value="KAJ3539933.1"/>
    <property type="molecule type" value="Genomic_DNA"/>
</dbReference>
<comment type="caution">
    <text evidence="1">The sequence shown here is derived from an EMBL/GenBank/DDBJ whole genome shotgun (WGS) entry which is preliminary data.</text>
</comment>
<gene>
    <name evidence="1" type="ORF">NM688_g6300</name>
</gene>
<organism evidence="1 2">
    <name type="scientific">Phlebia brevispora</name>
    <dbReference type="NCBI Taxonomy" id="194682"/>
    <lineage>
        <taxon>Eukaryota</taxon>
        <taxon>Fungi</taxon>
        <taxon>Dikarya</taxon>
        <taxon>Basidiomycota</taxon>
        <taxon>Agaricomycotina</taxon>
        <taxon>Agaricomycetes</taxon>
        <taxon>Polyporales</taxon>
        <taxon>Meruliaceae</taxon>
        <taxon>Phlebia</taxon>
    </lineage>
</organism>
<accession>A0ACC1SHK9</accession>
<protein>
    <submittedName>
        <fullName evidence="1">Uncharacterized protein</fullName>
    </submittedName>
</protein>
<evidence type="ECO:0000313" key="2">
    <source>
        <dbReference type="Proteomes" id="UP001148662"/>
    </source>
</evidence>
<sequence length="320" mass="35279">MMPAAVEQAAPKERTAPPGGCTTLGSTQKVHRQEGSLYGPKSRKVDNFFALATFNDSYETTSKINMDKTASVVAALDAGKLPSQQQISAFIDWFLNSPLAQVEPSVEGGELSEQGRILINDIQELLISYKNLGEKKNGDNLIQQALWHLSQADYSSTTTQITDDASKDQARKDASALAHAIRTVFNIIWSNLSQESSHVFHDFASFMRLALADAADYVSRTAGSTAEKLRDANEEIERGERNELGVKNVPEDQKFKNKDPKEQWERAAVTVKVVGSKTIGAGQIAVQTSEDLANKSSERLQDAFYQVGNFHHIQADFQRD</sequence>
<evidence type="ECO:0000313" key="1">
    <source>
        <dbReference type="EMBL" id="KAJ3539933.1"/>
    </source>
</evidence>
<reference evidence="1" key="1">
    <citation type="submission" date="2022-07" db="EMBL/GenBank/DDBJ databases">
        <title>Genome Sequence of Phlebia brevispora.</title>
        <authorList>
            <person name="Buettner E."/>
        </authorList>
    </citation>
    <scope>NUCLEOTIDE SEQUENCE</scope>
    <source>
        <strain evidence="1">MPL23</strain>
    </source>
</reference>